<dbReference type="Proteomes" id="UP000177953">
    <property type="component" value="Unassembled WGS sequence"/>
</dbReference>
<evidence type="ECO:0000259" key="1">
    <source>
        <dbReference type="Pfam" id="PF04480"/>
    </source>
</evidence>
<dbReference type="CDD" id="cd01038">
    <property type="entry name" value="Endonuclease_DUF559"/>
    <property type="match status" value="1"/>
</dbReference>
<reference evidence="2 3" key="1">
    <citation type="journal article" date="2016" name="Nat. Commun.">
        <title>Thousands of microbial genomes shed light on interconnected biogeochemical processes in an aquifer system.</title>
        <authorList>
            <person name="Anantharaman K."/>
            <person name="Brown C.T."/>
            <person name="Hug L.A."/>
            <person name="Sharon I."/>
            <person name="Castelle C.J."/>
            <person name="Probst A.J."/>
            <person name="Thomas B.C."/>
            <person name="Singh A."/>
            <person name="Wilkins M.J."/>
            <person name="Karaoz U."/>
            <person name="Brodie E.L."/>
            <person name="Williams K.H."/>
            <person name="Hubbard S.S."/>
            <person name="Banfield J.F."/>
        </authorList>
    </citation>
    <scope>NUCLEOTIDE SEQUENCE [LARGE SCALE GENOMIC DNA]</scope>
</reference>
<dbReference type="InterPro" id="IPR011335">
    <property type="entry name" value="Restrct_endonuc-II-like"/>
</dbReference>
<dbReference type="Pfam" id="PF04480">
    <property type="entry name" value="DUF559"/>
    <property type="match status" value="1"/>
</dbReference>
<proteinExistence type="predicted"/>
<protein>
    <recommendedName>
        <fullName evidence="1">DUF559 domain-containing protein</fullName>
    </recommendedName>
</protein>
<evidence type="ECO:0000313" key="3">
    <source>
        <dbReference type="Proteomes" id="UP000177953"/>
    </source>
</evidence>
<organism evidence="2 3">
    <name type="scientific">Candidatus Magasanikbacteria bacterium RIFCSPHIGHO2_01_FULL_47_8</name>
    <dbReference type="NCBI Taxonomy" id="1798673"/>
    <lineage>
        <taxon>Bacteria</taxon>
        <taxon>Candidatus Magasanikiibacteriota</taxon>
    </lineage>
</organism>
<dbReference type="InterPro" id="IPR047216">
    <property type="entry name" value="Endonuclease_DUF559_bact"/>
</dbReference>
<name>A0A1F6MBQ3_9BACT</name>
<dbReference type="InterPro" id="IPR007569">
    <property type="entry name" value="DUF559"/>
</dbReference>
<sequence length="132" mass="15321">MKIFNDPFNKGLRKDLRANVFMPERIMWKFLRNRQLGHKFRRQHSVGDYVVDFYCGELYLVIEIDGKVHDETAIRDSVRENFLRMAGLSIKRYTAQQVNNDLDWVLGDLKEYCDGLSVATGKPHPSLGTTSP</sequence>
<dbReference type="EMBL" id="MFPU01000067">
    <property type="protein sequence ID" value="OGH69092.1"/>
    <property type="molecule type" value="Genomic_DNA"/>
</dbReference>
<feature type="domain" description="DUF559" evidence="1">
    <location>
        <begin position="13"/>
        <end position="111"/>
    </location>
</feature>
<gene>
    <name evidence="2" type="ORF">A2754_01810</name>
</gene>
<evidence type="ECO:0000313" key="2">
    <source>
        <dbReference type="EMBL" id="OGH69092.1"/>
    </source>
</evidence>
<comment type="caution">
    <text evidence="2">The sequence shown here is derived from an EMBL/GenBank/DDBJ whole genome shotgun (WGS) entry which is preliminary data.</text>
</comment>
<dbReference type="SUPFAM" id="SSF52980">
    <property type="entry name" value="Restriction endonuclease-like"/>
    <property type="match status" value="1"/>
</dbReference>
<dbReference type="PANTHER" id="PTHR38590:SF1">
    <property type="entry name" value="BLL0828 PROTEIN"/>
    <property type="match status" value="1"/>
</dbReference>
<accession>A0A1F6MBQ3</accession>
<dbReference type="Gene3D" id="3.40.960.10">
    <property type="entry name" value="VSR Endonuclease"/>
    <property type="match status" value="1"/>
</dbReference>
<dbReference type="PANTHER" id="PTHR38590">
    <property type="entry name" value="BLL0828 PROTEIN"/>
    <property type="match status" value="1"/>
</dbReference>
<dbReference type="AlphaFoldDB" id="A0A1F6MBQ3"/>